<name>A0A0L0FPF7_9EUKA</name>
<gene>
    <name evidence="2" type="ORF">SARC_09160</name>
</gene>
<dbReference type="Proteomes" id="UP000054560">
    <property type="component" value="Unassembled WGS sequence"/>
</dbReference>
<accession>A0A0L0FPF7</accession>
<dbReference type="RefSeq" id="XP_014152303.1">
    <property type="nucleotide sequence ID" value="XM_014296828.1"/>
</dbReference>
<dbReference type="EMBL" id="KQ242495">
    <property type="protein sequence ID" value="KNC78401.1"/>
    <property type="molecule type" value="Genomic_DNA"/>
</dbReference>
<feature type="non-terminal residue" evidence="2">
    <location>
        <position position="279"/>
    </location>
</feature>
<feature type="compositionally biased region" description="Polar residues" evidence="1">
    <location>
        <begin position="27"/>
        <end position="37"/>
    </location>
</feature>
<evidence type="ECO:0000256" key="1">
    <source>
        <dbReference type="SAM" id="MobiDB-lite"/>
    </source>
</evidence>
<proteinExistence type="predicted"/>
<dbReference type="GeneID" id="25909664"/>
<evidence type="ECO:0000313" key="3">
    <source>
        <dbReference type="Proteomes" id="UP000054560"/>
    </source>
</evidence>
<dbReference type="AlphaFoldDB" id="A0A0L0FPF7"/>
<reference evidence="2 3" key="1">
    <citation type="submission" date="2011-02" db="EMBL/GenBank/DDBJ databases">
        <title>The Genome Sequence of Sphaeroforma arctica JP610.</title>
        <authorList>
            <consortium name="The Broad Institute Genome Sequencing Platform"/>
            <person name="Russ C."/>
            <person name="Cuomo C."/>
            <person name="Young S.K."/>
            <person name="Zeng Q."/>
            <person name="Gargeya S."/>
            <person name="Alvarado L."/>
            <person name="Berlin A."/>
            <person name="Chapman S.B."/>
            <person name="Chen Z."/>
            <person name="Freedman E."/>
            <person name="Gellesch M."/>
            <person name="Goldberg J."/>
            <person name="Griggs A."/>
            <person name="Gujja S."/>
            <person name="Heilman E."/>
            <person name="Heiman D."/>
            <person name="Howarth C."/>
            <person name="Mehta T."/>
            <person name="Neiman D."/>
            <person name="Pearson M."/>
            <person name="Roberts A."/>
            <person name="Saif S."/>
            <person name="Shea T."/>
            <person name="Shenoy N."/>
            <person name="Sisk P."/>
            <person name="Stolte C."/>
            <person name="Sykes S."/>
            <person name="White J."/>
            <person name="Yandava C."/>
            <person name="Burger G."/>
            <person name="Gray M.W."/>
            <person name="Holland P.W.H."/>
            <person name="King N."/>
            <person name="Lang F.B.F."/>
            <person name="Roger A.J."/>
            <person name="Ruiz-Trillo I."/>
            <person name="Haas B."/>
            <person name="Nusbaum C."/>
            <person name="Birren B."/>
        </authorList>
    </citation>
    <scope>NUCLEOTIDE SEQUENCE [LARGE SCALE GENOMIC DNA]</scope>
    <source>
        <strain evidence="2 3">JP610</strain>
    </source>
</reference>
<feature type="region of interest" description="Disordered" evidence="1">
    <location>
        <begin position="1"/>
        <end position="37"/>
    </location>
</feature>
<protein>
    <submittedName>
        <fullName evidence="2">Uncharacterized protein</fullName>
    </submittedName>
</protein>
<sequence length="279" mass="30738">MTSAVATDQGSEEPRTWKWFSTKRVPSPSNVAQGAQKQATWKFGPGKMSPLSPVNSRHVNSTELAPTDMSQALGQSREGQDILEVVQDNSADEADGVHSFAMTWMQADNKFSALQPASSDESTVAPTKEHLAQPTPHKVGYIEIGLLGADDDCEAPRIHLAFQEVSIGTSEKVAAFQAAQYMENALEVEDVGPRTWTKPRVAPPEVWYTISDDVTTDAPIHIHNRRRLRKTSLRNMSKTEKAVISRIDRLKMCDSNGQTGATQNNFERAMDLAPAYKLT</sequence>
<keyword evidence="3" id="KW-1185">Reference proteome</keyword>
<organism evidence="2 3">
    <name type="scientific">Sphaeroforma arctica JP610</name>
    <dbReference type="NCBI Taxonomy" id="667725"/>
    <lineage>
        <taxon>Eukaryota</taxon>
        <taxon>Ichthyosporea</taxon>
        <taxon>Ichthyophonida</taxon>
        <taxon>Sphaeroforma</taxon>
    </lineage>
</organism>
<evidence type="ECO:0000313" key="2">
    <source>
        <dbReference type="EMBL" id="KNC78401.1"/>
    </source>
</evidence>